<sequence>MSLSSPESLASPATPPALAAAHEVSVIASESAIEDSPVCVGQRVRFEADCILIPDPSPVSRMPRLVTKSYAVPLWRKRNQSQEPSAISDSETDVRDDEHVVFKVSVPSIAIRTRSPSRSEFVHRPLVPCLVHHHHHPSYPSDSPSTSVYTPRRPFRAASVPSSPRPIPSAQIVTIPLRPCCPDCVHSMDACLRQGAHWQEKFTRGALHLQRRASSSDARSDFSAHRRLYDTLPGFDSVVGSLAVDEVDKIGKERGARRLPAVPLAEMNVEEGVDGGLLPSLSRNASTSRLPDTIGRRPAKAPFHAKATSDSERPFFELPDFSPVDEKFASSLVAPGLRGRSVEALGSPALTSVHERQEPSIYARFRTDGPIARGLSSSPEPLPQSIPEPIQTSLSPQPPYDEVYRGPSRSQRRPSQTQRRPHLHLPAPSSFLKVGAEMLRGVTMSAGTPLSV</sequence>
<accession>A0ABQ8KFU3</accession>
<evidence type="ECO:0000256" key="1">
    <source>
        <dbReference type="SAM" id="MobiDB-lite"/>
    </source>
</evidence>
<reference evidence="2 3" key="1">
    <citation type="journal article" date="2021" name="Environ. Microbiol.">
        <title>Gene family expansions and transcriptome signatures uncover fungal adaptations to wood decay.</title>
        <authorList>
            <person name="Hage H."/>
            <person name="Miyauchi S."/>
            <person name="Viragh M."/>
            <person name="Drula E."/>
            <person name="Min B."/>
            <person name="Chaduli D."/>
            <person name="Navarro D."/>
            <person name="Favel A."/>
            <person name="Norest M."/>
            <person name="Lesage-Meessen L."/>
            <person name="Balint B."/>
            <person name="Merenyi Z."/>
            <person name="de Eugenio L."/>
            <person name="Morin E."/>
            <person name="Martinez A.T."/>
            <person name="Baldrian P."/>
            <person name="Stursova M."/>
            <person name="Martinez M.J."/>
            <person name="Novotny C."/>
            <person name="Magnuson J.K."/>
            <person name="Spatafora J.W."/>
            <person name="Maurice S."/>
            <person name="Pangilinan J."/>
            <person name="Andreopoulos W."/>
            <person name="LaButti K."/>
            <person name="Hundley H."/>
            <person name="Na H."/>
            <person name="Kuo A."/>
            <person name="Barry K."/>
            <person name="Lipzen A."/>
            <person name="Henrissat B."/>
            <person name="Riley R."/>
            <person name="Ahrendt S."/>
            <person name="Nagy L.G."/>
            <person name="Grigoriev I.V."/>
            <person name="Martin F."/>
            <person name="Rosso M.N."/>
        </authorList>
    </citation>
    <scope>NUCLEOTIDE SEQUENCE [LARGE SCALE GENOMIC DNA]</scope>
    <source>
        <strain evidence="2 3">CIRM-BRFM 1785</strain>
    </source>
</reference>
<gene>
    <name evidence="2" type="ORF">C8Q71DRAFT_52815</name>
</gene>
<protein>
    <submittedName>
        <fullName evidence="2">Uncharacterized protein</fullName>
    </submittedName>
</protein>
<dbReference type="RefSeq" id="XP_047778887.1">
    <property type="nucleotide sequence ID" value="XM_047919146.1"/>
</dbReference>
<feature type="compositionally biased region" description="Polar residues" evidence="1">
    <location>
        <begin position="281"/>
        <end position="290"/>
    </location>
</feature>
<evidence type="ECO:0000313" key="3">
    <source>
        <dbReference type="Proteomes" id="UP000814176"/>
    </source>
</evidence>
<dbReference type="EMBL" id="JADCUA010000010">
    <property type="protein sequence ID" value="KAH9836649.1"/>
    <property type="molecule type" value="Genomic_DNA"/>
</dbReference>
<dbReference type="GeneID" id="71999878"/>
<feature type="region of interest" description="Disordered" evidence="1">
    <location>
        <begin position="135"/>
        <end position="167"/>
    </location>
</feature>
<proteinExistence type="predicted"/>
<feature type="compositionally biased region" description="Low complexity" evidence="1">
    <location>
        <begin position="405"/>
        <end position="418"/>
    </location>
</feature>
<dbReference type="Proteomes" id="UP000814176">
    <property type="component" value="Unassembled WGS sequence"/>
</dbReference>
<evidence type="ECO:0000313" key="2">
    <source>
        <dbReference type="EMBL" id="KAH9836649.1"/>
    </source>
</evidence>
<feature type="region of interest" description="Disordered" evidence="1">
    <location>
        <begin position="370"/>
        <end position="430"/>
    </location>
</feature>
<organism evidence="2 3">
    <name type="scientific">Rhodofomes roseus</name>
    <dbReference type="NCBI Taxonomy" id="34475"/>
    <lineage>
        <taxon>Eukaryota</taxon>
        <taxon>Fungi</taxon>
        <taxon>Dikarya</taxon>
        <taxon>Basidiomycota</taxon>
        <taxon>Agaricomycotina</taxon>
        <taxon>Agaricomycetes</taxon>
        <taxon>Polyporales</taxon>
        <taxon>Rhodofomes</taxon>
    </lineage>
</organism>
<keyword evidence="3" id="KW-1185">Reference proteome</keyword>
<name>A0ABQ8KFU3_9APHY</name>
<feature type="region of interest" description="Disordered" evidence="1">
    <location>
        <begin position="278"/>
        <end position="297"/>
    </location>
</feature>
<comment type="caution">
    <text evidence="2">The sequence shown here is derived from an EMBL/GenBank/DDBJ whole genome shotgun (WGS) entry which is preliminary data.</text>
</comment>
<feature type="compositionally biased region" description="Low complexity" evidence="1">
    <location>
        <begin position="138"/>
        <end position="151"/>
    </location>
</feature>